<dbReference type="RefSeq" id="WP_344038692.1">
    <property type="nucleotide sequence ID" value="NZ_BAAAKE010000012.1"/>
</dbReference>
<keyword evidence="2" id="KW-1185">Reference proteome</keyword>
<reference evidence="2" key="1">
    <citation type="journal article" date="2019" name="Int. J. Syst. Evol. Microbiol.">
        <title>The Global Catalogue of Microorganisms (GCM) 10K type strain sequencing project: providing services to taxonomists for standard genome sequencing and annotation.</title>
        <authorList>
            <consortium name="The Broad Institute Genomics Platform"/>
            <consortium name="The Broad Institute Genome Sequencing Center for Infectious Disease"/>
            <person name="Wu L."/>
            <person name="Ma J."/>
        </authorList>
    </citation>
    <scope>NUCLEOTIDE SEQUENCE [LARGE SCALE GENOMIC DNA]</scope>
    <source>
        <strain evidence="2">KCTC 12848</strain>
    </source>
</reference>
<name>A0ABV9XYG0_9PSEU</name>
<dbReference type="Proteomes" id="UP001595833">
    <property type="component" value="Unassembled WGS sequence"/>
</dbReference>
<accession>A0ABV9XYG0</accession>
<comment type="caution">
    <text evidence="1">The sequence shown here is derived from an EMBL/GenBank/DDBJ whole genome shotgun (WGS) entry which is preliminary data.</text>
</comment>
<evidence type="ECO:0000313" key="1">
    <source>
        <dbReference type="EMBL" id="MFC5055418.1"/>
    </source>
</evidence>
<evidence type="ECO:0000313" key="2">
    <source>
        <dbReference type="Proteomes" id="UP001595833"/>
    </source>
</evidence>
<proteinExistence type="predicted"/>
<gene>
    <name evidence="1" type="ORF">ACFPFM_16840</name>
</gene>
<organism evidence="1 2">
    <name type="scientific">Saccharothrix xinjiangensis</name>
    <dbReference type="NCBI Taxonomy" id="204798"/>
    <lineage>
        <taxon>Bacteria</taxon>
        <taxon>Bacillati</taxon>
        <taxon>Actinomycetota</taxon>
        <taxon>Actinomycetes</taxon>
        <taxon>Pseudonocardiales</taxon>
        <taxon>Pseudonocardiaceae</taxon>
        <taxon>Saccharothrix</taxon>
    </lineage>
</organism>
<dbReference type="EMBL" id="JBHSJB010000013">
    <property type="protein sequence ID" value="MFC5055418.1"/>
    <property type="molecule type" value="Genomic_DNA"/>
</dbReference>
<protein>
    <submittedName>
        <fullName evidence="1">Uncharacterized protein</fullName>
    </submittedName>
</protein>
<sequence>MLTRAVRLVPRESFAPDGLLGAARREYVFVGDHDEQRHRTLREVLSNLWIGDAFEQVANSTIAWTARFTPTGEELARLGRPPRDYYADDQDWWYSQCTTSERRWGDHGELVGEVLGIDWTCFAGTGLTERPGQSTGIPSRVYFVKNLPSSSITYRVQDLGVPDDDTVLA</sequence>